<dbReference type="Proteomes" id="UP000635477">
    <property type="component" value="Unassembled WGS sequence"/>
</dbReference>
<evidence type="ECO:0000313" key="4">
    <source>
        <dbReference type="EMBL" id="KAF4982600.1"/>
    </source>
</evidence>
<dbReference type="PROSITE" id="PS51462">
    <property type="entry name" value="NUDIX"/>
    <property type="match status" value="1"/>
</dbReference>
<proteinExistence type="inferred from homology"/>
<dbReference type="InterPro" id="IPR000086">
    <property type="entry name" value="NUDIX_hydrolase_dom"/>
</dbReference>
<reference evidence="4" key="2">
    <citation type="submission" date="2020-05" db="EMBL/GenBank/DDBJ databases">
        <authorList>
            <person name="Kim H.-S."/>
            <person name="Proctor R.H."/>
            <person name="Brown D.W."/>
        </authorList>
    </citation>
    <scope>NUCLEOTIDE SEQUENCE</scope>
    <source>
        <strain evidence="4">NRRL 22465</strain>
    </source>
</reference>
<evidence type="ECO:0000259" key="3">
    <source>
        <dbReference type="PROSITE" id="PS51462"/>
    </source>
</evidence>
<dbReference type="Gene3D" id="3.90.79.10">
    <property type="entry name" value="Nucleoside Triphosphate Pyrophosphohydrolase"/>
    <property type="match status" value="1"/>
</dbReference>
<dbReference type="InterPro" id="IPR020084">
    <property type="entry name" value="NUDIX_hydrolase_CS"/>
</dbReference>
<dbReference type="GO" id="GO:0006203">
    <property type="term" value="P:dGTP catabolic process"/>
    <property type="evidence" value="ECO:0007669"/>
    <property type="project" value="TreeGrafter"/>
</dbReference>
<dbReference type="FunFam" id="3.90.79.10:FF:000060">
    <property type="entry name" value="Nudix hydrolase 1"/>
    <property type="match status" value="1"/>
</dbReference>
<dbReference type="EMBL" id="JABEYC010000108">
    <property type="protein sequence ID" value="KAF4982600.1"/>
    <property type="molecule type" value="Genomic_DNA"/>
</dbReference>
<reference evidence="4" key="1">
    <citation type="journal article" date="2020" name="BMC Genomics">
        <title>Correction to: Identification and distribution of gene clusters required for synthesis of sphingolipid metabolism inhibitors in diverse species of the filamentous fungus Fusarium.</title>
        <authorList>
            <person name="Kim H.S."/>
            <person name="Lohmar J.M."/>
            <person name="Busman M."/>
            <person name="Brown D.W."/>
            <person name="Naumann T.A."/>
            <person name="Divon H.H."/>
            <person name="Lysoe E."/>
            <person name="Uhlig S."/>
            <person name="Proctor R.H."/>
        </authorList>
    </citation>
    <scope>NUCLEOTIDE SEQUENCE</scope>
    <source>
        <strain evidence="4">NRRL 22465</strain>
    </source>
</reference>
<dbReference type="AlphaFoldDB" id="A0A8H4XP59"/>
<organism evidence="4 5">
    <name type="scientific">Fusarium zealandicum</name>
    <dbReference type="NCBI Taxonomy" id="1053134"/>
    <lineage>
        <taxon>Eukaryota</taxon>
        <taxon>Fungi</taxon>
        <taxon>Dikarya</taxon>
        <taxon>Ascomycota</taxon>
        <taxon>Pezizomycotina</taxon>
        <taxon>Sordariomycetes</taxon>
        <taxon>Hypocreomycetidae</taxon>
        <taxon>Hypocreales</taxon>
        <taxon>Nectriaceae</taxon>
        <taxon>Fusarium</taxon>
        <taxon>Fusarium staphyleae species complex</taxon>
    </lineage>
</organism>
<evidence type="ECO:0000256" key="1">
    <source>
        <dbReference type="ARBA" id="ARBA00022801"/>
    </source>
</evidence>
<evidence type="ECO:0000256" key="2">
    <source>
        <dbReference type="RuleBase" id="RU003476"/>
    </source>
</evidence>
<dbReference type="InterPro" id="IPR015797">
    <property type="entry name" value="NUDIX_hydrolase-like_dom_sf"/>
</dbReference>
<sequence length="162" mass="17881">MSSQAPHPRVGVAAIIYGRDGKVVAGKRTGSHGAGTWQLPGGHLEHGESILTCAEREVLEETGLKVRGVKVVAVTNDVFHKEGKHYITLFTSCEMEDENAQPEVLEPEKCEGWHWKTWEELKQLLPQAEAKGETESQGDSLFLPLVNLFEQNANLGDLRPRA</sequence>
<name>A0A8H4XP59_9HYPO</name>
<evidence type="ECO:0000313" key="5">
    <source>
        <dbReference type="Proteomes" id="UP000635477"/>
    </source>
</evidence>
<keyword evidence="1 2" id="KW-0378">Hydrolase</keyword>
<dbReference type="PANTHER" id="PTHR16099">
    <property type="entry name" value="8-OXO-DGTP DIPHOSPHATES NUDT15"/>
    <property type="match status" value="1"/>
</dbReference>
<dbReference type="CDD" id="cd04678">
    <property type="entry name" value="NUDIX_MTH2_Nudt15"/>
    <property type="match status" value="1"/>
</dbReference>
<dbReference type="OrthoDB" id="447842at2759"/>
<dbReference type="Pfam" id="PF00293">
    <property type="entry name" value="NUDIX"/>
    <property type="match status" value="1"/>
</dbReference>
<dbReference type="SUPFAM" id="SSF55811">
    <property type="entry name" value="Nudix"/>
    <property type="match status" value="1"/>
</dbReference>
<dbReference type="PRINTS" id="PR00502">
    <property type="entry name" value="NUDIXFAMILY"/>
</dbReference>
<feature type="domain" description="Nudix hydrolase" evidence="3">
    <location>
        <begin position="7"/>
        <end position="139"/>
    </location>
</feature>
<dbReference type="GO" id="GO:0005829">
    <property type="term" value="C:cytosol"/>
    <property type="evidence" value="ECO:0007669"/>
    <property type="project" value="TreeGrafter"/>
</dbReference>
<dbReference type="InterPro" id="IPR020476">
    <property type="entry name" value="Nudix_hydrolase"/>
</dbReference>
<protein>
    <recommendedName>
        <fullName evidence="3">Nudix hydrolase domain-containing protein</fullName>
    </recommendedName>
</protein>
<dbReference type="PROSITE" id="PS00893">
    <property type="entry name" value="NUDIX_BOX"/>
    <property type="match status" value="1"/>
</dbReference>
<comment type="caution">
    <text evidence="4">The sequence shown here is derived from an EMBL/GenBank/DDBJ whole genome shotgun (WGS) entry which is preliminary data.</text>
</comment>
<dbReference type="GO" id="GO:0035539">
    <property type="term" value="F:8-oxo-7,8-dihydrodeoxyguanosine triphosphate pyrophosphatase activity"/>
    <property type="evidence" value="ECO:0007669"/>
    <property type="project" value="TreeGrafter"/>
</dbReference>
<dbReference type="PANTHER" id="PTHR16099:SF5">
    <property type="entry name" value="NUCLEOTIDE TRIPHOSPHATE DIPHOSPHATASE NUDT15"/>
    <property type="match status" value="1"/>
</dbReference>
<gene>
    <name evidence="4" type="ORF">FZEAL_1832</name>
</gene>
<keyword evidence="5" id="KW-1185">Reference proteome</keyword>
<comment type="similarity">
    <text evidence="2">Belongs to the Nudix hydrolase family.</text>
</comment>
<accession>A0A8H4XP59</accession>